<dbReference type="InterPro" id="IPR043030">
    <property type="entry name" value="BGBP_N_sf"/>
</dbReference>
<protein>
    <recommendedName>
        <fullName evidence="3">CBM39 domain-containing protein</fullName>
    </recommendedName>
</protein>
<evidence type="ECO:0000256" key="2">
    <source>
        <dbReference type="SAM" id="SignalP"/>
    </source>
</evidence>
<evidence type="ECO:0000259" key="3">
    <source>
        <dbReference type="PROSITE" id="PS51969"/>
    </source>
</evidence>
<evidence type="ECO:0000313" key="5">
    <source>
        <dbReference type="Proteomes" id="UP000069940"/>
    </source>
</evidence>
<dbReference type="GeneID" id="115253745"/>
<dbReference type="EnsemblMetazoa" id="AALFPA23_010685.R15010">
    <property type="protein sequence ID" value="AALFPA23_010685.P15010"/>
    <property type="gene ID" value="AALFPA23_010685"/>
</dbReference>
<dbReference type="Gene3D" id="2.60.40.2140">
    <property type="entry name" value="Beta-1,3-glucan-recognition protein, N-terminal domain"/>
    <property type="match status" value="1"/>
</dbReference>
<reference evidence="4" key="2">
    <citation type="submission" date="2025-05" db="UniProtKB">
        <authorList>
            <consortium name="EnsemblMetazoa"/>
        </authorList>
    </citation>
    <scope>IDENTIFICATION</scope>
    <source>
        <strain evidence="4">Foshan</strain>
    </source>
</reference>
<keyword evidence="5" id="KW-1185">Reference proteome</keyword>
<name>A0ABM1YN97_AEDAL</name>
<feature type="domain" description="CBM39" evidence="3">
    <location>
        <begin position="31"/>
        <end position="128"/>
    </location>
</feature>
<accession>A0ABM1YN97</accession>
<sequence length="275" mass="31153">MVSFSRKLFAMLLTLLSISSLEGFCNRKRALDYPKPNFKFLHPKGLTVWYPTLPEVKKIEIKIYVNRLNGPYDISLSTSTISDKKFIATDDNAFIRIRDHLKSDIIFYYGGNNCSVIGHSFTVKDSSPIYTKAAKETKPDKLEGEVKLLEAIINDLHSNCSNATTVSNHLFLNFRPASANLDPQQLKMYTLKELQRKLPKMDWKTVLVRAFYYNDGVGFEVNTVLNKLKALQMFKALARYTVTDLDQQSGIEDDDDDESSPIIFHGKAAAGKPNP</sequence>
<proteinExistence type="predicted"/>
<dbReference type="InterPro" id="IPR031756">
    <property type="entry name" value="BGBP_N"/>
</dbReference>
<feature type="signal peptide" evidence="2">
    <location>
        <begin position="1"/>
        <end position="23"/>
    </location>
</feature>
<dbReference type="Proteomes" id="UP000069940">
    <property type="component" value="Unassembled WGS sequence"/>
</dbReference>
<feature type="chain" id="PRO_5046292944" description="CBM39 domain-containing protein" evidence="2">
    <location>
        <begin position="24"/>
        <end position="275"/>
    </location>
</feature>
<dbReference type="RefSeq" id="XP_029728555.1">
    <property type="nucleotide sequence ID" value="XM_029872695.2"/>
</dbReference>
<organism evidence="4 5">
    <name type="scientific">Aedes albopictus</name>
    <name type="common">Asian tiger mosquito</name>
    <name type="synonym">Stegomyia albopicta</name>
    <dbReference type="NCBI Taxonomy" id="7160"/>
    <lineage>
        <taxon>Eukaryota</taxon>
        <taxon>Metazoa</taxon>
        <taxon>Ecdysozoa</taxon>
        <taxon>Arthropoda</taxon>
        <taxon>Hexapoda</taxon>
        <taxon>Insecta</taxon>
        <taxon>Pterygota</taxon>
        <taxon>Neoptera</taxon>
        <taxon>Endopterygota</taxon>
        <taxon>Diptera</taxon>
        <taxon>Nematocera</taxon>
        <taxon>Culicoidea</taxon>
        <taxon>Culicidae</taxon>
        <taxon>Culicinae</taxon>
        <taxon>Aedini</taxon>
        <taxon>Aedes</taxon>
        <taxon>Stegomyia</taxon>
    </lineage>
</organism>
<evidence type="ECO:0000313" key="4">
    <source>
        <dbReference type="EnsemblMetazoa" id="AALFPA23_010685.P15010"/>
    </source>
</evidence>
<dbReference type="Pfam" id="PF15886">
    <property type="entry name" value="CBM39"/>
    <property type="match status" value="1"/>
</dbReference>
<dbReference type="PROSITE" id="PS51969">
    <property type="entry name" value="CBM39"/>
    <property type="match status" value="1"/>
</dbReference>
<reference evidence="5" key="1">
    <citation type="journal article" date="2015" name="Proc. Natl. Acad. Sci. U.S.A.">
        <title>Genome sequence of the Asian Tiger mosquito, Aedes albopictus, reveals insights into its biology, genetics, and evolution.</title>
        <authorList>
            <person name="Chen X.G."/>
            <person name="Jiang X."/>
            <person name="Gu J."/>
            <person name="Xu M."/>
            <person name="Wu Y."/>
            <person name="Deng Y."/>
            <person name="Zhang C."/>
            <person name="Bonizzoni M."/>
            <person name="Dermauw W."/>
            <person name="Vontas J."/>
            <person name="Armbruster P."/>
            <person name="Huang X."/>
            <person name="Yang Y."/>
            <person name="Zhang H."/>
            <person name="He W."/>
            <person name="Peng H."/>
            <person name="Liu Y."/>
            <person name="Wu K."/>
            <person name="Chen J."/>
            <person name="Lirakis M."/>
            <person name="Topalis P."/>
            <person name="Van Leeuwen T."/>
            <person name="Hall A.B."/>
            <person name="Jiang X."/>
            <person name="Thorpe C."/>
            <person name="Mueller R.L."/>
            <person name="Sun C."/>
            <person name="Waterhouse R.M."/>
            <person name="Yan G."/>
            <person name="Tu Z.J."/>
            <person name="Fang X."/>
            <person name="James A.A."/>
        </authorList>
    </citation>
    <scope>NUCLEOTIDE SEQUENCE [LARGE SCALE GENOMIC DNA]</scope>
    <source>
        <strain evidence="5">Foshan</strain>
    </source>
</reference>
<keyword evidence="2" id="KW-0732">Signal</keyword>
<evidence type="ECO:0000256" key="1">
    <source>
        <dbReference type="SAM" id="MobiDB-lite"/>
    </source>
</evidence>
<feature type="region of interest" description="Disordered" evidence="1">
    <location>
        <begin position="249"/>
        <end position="275"/>
    </location>
</feature>